<evidence type="ECO:0000313" key="1">
    <source>
        <dbReference type="EMBL" id="GDY31967.1"/>
    </source>
</evidence>
<gene>
    <name evidence="1" type="ORF">GTS_36000</name>
</gene>
<dbReference type="EMBL" id="BJFL01000019">
    <property type="protein sequence ID" value="GDY31967.1"/>
    <property type="molecule type" value="Genomic_DNA"/>
</dbReference>
<comment type="caution">
    <text evidence="1">The sequence shown here is derived from an EMBL/GenBank/DDBJ whole genome shotgun (WGS) entry which is preliminary data.</text>
</comment>
<dbReference type="Proteomes" id="UP000298860">
    <property type="component" value="Unassembled WGS sequence"/>
</dbReference>
<name>A0A4D4JDJ1_9PSEU</name>
<proteinExistence type="predicted"/>
<dbReference type="AlphaFoldDB" id="A0A4D4JDJ1"/>
<evidence type="ECO:0000313" key="2">
    <source>
        <dbReference type="Proteomes" id="UP000298860"/>
    </source>
</evidence>
<dbReference type="RefSeq" id="WP_192909604.1">
    <property type="nucleotide sequence ID" value="NZ_BJFL01000019.1"/>
</dbReference>
<sequence length="67" mass="8174">MDWTPEAIKAEVDYRQRKLRELAAARQLEDARSAAWHGQPRLRVSRPQPRWWRRLRTWAHARGESRR</sequence>
<keyword evidence="2" id="KW-1185">Reference proteome</keyword>
<accession>A0A4D4JDJ1</accession>
<protein>
    <submittedName>
        <fullName evidence="1">Uncharacterized protein</fullName>
    </submittedName>
</protein>
<reference evidence="2" key="1">
    <citation type="submission" date="2019-04" db="EMBL/GenBank/DDBJ databases">
        <title>Draft genome sequence of Pseudonocardiaceae bacterium SL3-2-4.</title>
        <authorList>
            <person name="Ningsih F."/>
            <person name="Yokota A."/>
            <person name="Sakai Y."/>
            <person name="Nanatani K."/>
            <person name="Yabe S."/>
            <person name="Oetari A."/>
            <person name="Sjamsuridzal W."/>
        </authorList>
    </citation>
    <scope>NUCLEOTIDE SEQUENCE [LARGE SCALE GENOMIC DNA]</scope>
    <source>
        <strain evidence="2">SL3-2-4</strain>
    </source>
</reference>
<organism evidence="1 2">
    <name type="scientific">Gandjariella thermophila</name>
    <dbReference type="NCBI Taxonomy" id="1931992"/>
    <lineage>
        <taxon>Bacteria</taxon>
        <taxon>Bacillati</taxon>
        <taxon>Actinomycetota</taxon>
        <taxon>Actinomycetes</taxon>
        <taxon>Pseudonocardiales</taxon>
        <taxon>Pseudonocardiaceae</taxon>
        <taxon>Gandjariella</taxon>
    </lineage>
</organism>